<dbReference type="KEGG" id="ten:LPB136_00605"/>
<dbReference type="SUPFAM" id="SSF47027">
    <property type="entry name" value="Acyl-CoA binding protein"/>
    <property type="match status" value="1"/>
</dbReference>
<dbReference type="PRINTS" id="PR00689">
    <property type="entry name" value="ACOABINDINGP"/>
</dbReference>
<dbReference type="RefSeq" id="WP_072554284.1">
    <property type="nucleotide sequence ID" value="NZ_CP018155.1"/>
</dbReference>
<dbReference type="GO" id="GO:0006631">
    <property type="term" value="P:fatty acid metabolic process"/>
    <property type="evidence" value="ECO:0007669"/>
    <property type="project" value="TreeGrafter"/>
</dbReference>
<dbReference type="PANTHER" id="PTHR23310">
    <property type="entry name" value="ACYL-COA-BINDING PROTEIN, ACBP"/>
    <property type="match status" value="1"/>
</dbReference>
<feature type="domain" description="ACB" evidence="2">
    <location>
        <begin position="7"/>
        <end position="91"/>
    </location>
</feature>
<dbReference type="GO" id="GO:0000062">
    <property type="term" value="F:fatty-acyl-CoA binding"/>
    <property type="evidence" value="ECO:0007669"/>
    <property type="project" value="InterPro"/>
</dbReference>
<evidence type="ECO:0000313" key="3">
    <source>
        <dbReference type="EMBL" id="APG63962.1"/>
    </source>
</evidence>
<evidence type="ECO:0000259" key="2">
    <source>
        <dbReference type="PROSITE" id="PS51228"/>
    </source>
</evidence>
<dbReference type="AlphaFoldDB" id="A0A1L3JFQ8"/>
<organism evidence="3 4">
    <name type="scientific">Tenacibaculum todarodis</name>
    <dbReference type="NCBI Taxonomy" id="1850252"/>
    <lineage>
        <taxon>Bacteria</taxon>
        <taxon>Pseudomonadati</taxon>
        <taxon>Bacteroidota</taxon>
        <taxon>Flavobacteriia</taxon>
        <taxon>Flavobacteriales</taxon>
        <taxon>Flavobacteriaceae</taxon>
        <taxon>Tenacibaculum</taxon>
    </lineage>
</organism>
<evidence type="ECO:0000256" key="1">
    <source>
        <dbReference type="ARBA" id="ARBA00023121"/>
    </source>
</evidence>
<dbReference type="Pfam" id="PF00887">
    <property type="entry name" value="ACBP"/>
    <property type="match status" value="1"/>
</dbReference>
<dbReference type="PROSITE" id="PS51228">
    <property type="entry name" value="ACB_2"/>
    <property type="match status" value="1"/>
</dbReference>
<accession>A0A1L3JFQ8</accession>
<protein>
    <recommendedName>
        <fullName evidence="2">ACB domain-containing protein</fullName>
    </recommendedName>
</protein>
<keyword evidence="1" id="KW-0446">Lipid-binding</keyword>
<dbReference type="InterPro" id="IPR035984">
    <property type="entry name" value="Acyl-CoA-binding_sf"/>
</dbReference>
<dbReference type="PANTHER" id="PTHR23310:SF62">
    <property type="entry name" value="ACYL-COA BINDING PROTEIN 1, ISOFORM A"/>
    <property type="match status" value="1"/>
</dbReference>
<dbReference type="InterPro" id="IPR000582">
    <property type="entry name" value="Acyl-CoA-binding_protein"/>
</dbReference>
<proteinExistence type="predicted"/>
<dbReference type="EMBL" id="CP018155">
    <property type="protein sequence ID" value="APG63962.1"/>
    <property type="molecule type" value="Genomic_DNA"/>
</dbReference>
<sequence>MIIPENLNTAFENAFEKVSKVRFEMAPDIRLQFYAYYKQATSGDNFAHNRESNVISAFKFNAWMQLKGMPAKEAKKAYIELANNVLTKNKNQ</sequence>
<dbReference type="Gene3D" id="1.20.80.10">
    <property type="match status" value="1"/>
</dbReference>
<reference evidence="3 4" key="1">
    <citation type="submission" date="2016-11" db="EMBL/GenBank/DDBJ databases">
        <title>Tenacibaculum sp. LPB0136, isolated from marine environment.</title>
        <authorList>
            <person name="Kim E."/>
            <person name="Yi H."/>
        </authorList>
    </citation>
    <scope>NUCLEOTIDE SEQUENCE [LARGE SCALE GENOMIC DNA]</scope>
    <source>
        <strain evidence="3 4">LPB0136</strain>
    </source>
</reference>
<keyword evidence="4" id="KW-1185">Reference proteome</keyword>
<evidence type="ECO:0000313" key="4">
    <source>
        <dbReference type="Proteomes" id="UP000181898"/>
    </source>
</evidence>
<dbReference type="Proteomes" id="UP000181898">
    <property type="component" value="Chromosome"/>
</dbReference>
<gene>
    <name evidence="3" type="ORF">LPB136_00605</name>
</gene>
<dbReference type="STRING" id="1850252.LPB136_00605"/>
<dbReference type="InterPro" id="IPR014352">
    <property type="entry name" value="FERM/acyl-CoA-bd_prot_sf"/>
</dbReference>
<name>A0A1L3JFQ8_9FLAO</name>